<reference evidence="3 4" key="1">
    <citation type="submission" date="2018-06" db="EMBL/GenBank/DDBJ databases">
        <title>Genomic Encyclopedia of Type Strains, Phase III (KMG-III): the genomes of soil and plant-associated and newly described type strains.</title>
        <authorList>
            <person name="Whitman W."/>
        </authorList>
    </citation>
    <scope>NUCLEOTIDE SEQUENCE [LARGE SCALE GENOMIC DNA]</scope>
    <source>
        <strain evidence="3 4">CECT 5889</strain>
    </source>
</reference>
<feature type="transmembrane region" description="Helical" evidence="1">
    <location>
        <begin position="79"/>
        <end position="99"/>
    </location>
</feature>
<dbReference type="SUPFAM" id="SSF103481">
    <property type="entry name" value="Multidrug resistance efflux transporter EmrE"/>
    <property type="match status" value="2"/>
</dbReference>
<feature type="transmembrane region" description="Helical" evidence="1">
    <location>
        <begin position="49"/>
        <end position="67"/>
    </location>
</feature>
<feature type="transmembrane region" description="Helical" evidence="1">
    <location>
        <begin position="189"/>
        <end position="206"/>
    </location>
</feature>
<sequence length="317" mass="34564">MANMDTAVPSPKSWIGIIQIITAAICWGTLGIFSTYLNQIGFSGWQVTILRIVTAAFIILAMLPKLWPDLIKLRPKHWLGLALQSLIGVLSMSICYFFAVSYVGAGPAVALLYTAPVFSLLFSAFLLNESITRKSALLSLMAVFGVGLTMLGEQAQVNWGIVLGLLAGMSYSLYGVLGKRAMHYAHPAPLVFFTSIIISAGVLLLLPETYNTYEQLFSLPLLTWGYVLGLSLLGTVVPFGLYMKALEKLPASRASVFTIFEPLTAIALAILLLHQSLSLIQYVGVVLILLAALFNAVLNGTATRVPRWLRLKKRQKV</sequence>
<feature type="transmembrane region" description="Helical" evidence="1">
    <location>
        <begin position="157"/>
        <end position="177"/>
    </location>
</feature>
<feature type="domain" description="EamA" evidence="2">
    <location>
        <begin position="15"/>
        <end position="150"/>
    </location>
</feature>
<name>A0A2V4UQY1_9GAMM</name>
<feature type="transmembrane region" description="Helical" evidence="1">
    <location>
        <begin position="105"/>
        <end position="128"/>
    </location>
</feature>
<dbReference type="Proteomes" id="UP000247746">
    <property type="component" value="Unassembled WGS sequence"/>
</dbReference>
<keyword evidence="1" id="KW-0472">Membrane</keyword>
<keyword evidence="1" id="KW-1133">Transmembrane helix</keyword>
<feature type="transmembrane region" description="Helical" evidence="1">
    <location>
        <begin position="254"/>
        <end position="273"/>
    </location>
</feature>
<dbReference type="Gene3D" id="1.10.3730.20">
    <property type="match status" value="1"/>
</dbReference>
<evidence type="ECO:0000256" key="1">
    <source>
        <dbReference type="SAM" id="Phobius"/>
    </source>
</evidence>
<accession>A0A2V4UQY1</accession>
<feature type="domain" description="EamA" evidence="2">
    <location>
        <begin position="159"/>
        <end position="295"/>
    </location>
</feature>
<protein>
    <submittedName>
        <fullName evidence="3">Threonine/homoserine efflux transporter RhtA</fullName>
    </submittedName>
</protein>
<dbReference type="GO" id="GO:0016020">
    <property type="term" value="C:membrane"/>
    <property type="evidence" value="ECO:0007669"/>
    <property type="project" value="InterPro"/>
</dbReference>
<feature type="transmembrane region" description="Helical" evidence="1">
    <location>
        <begin position="14"/>
        <end position="37"/>
    </location>
</feature>
<keyword evidence="1" id="KW-0812">Transmembrane</keyword>
<dbReference type="EMBL" id="QJSU01000005">
    <property type="protein sequence ID" value="PYE38946.1"/>
    <property type="molecule type" value="Genomic_DNA"/>
</dbReference>
<gene>
    <name evidence="3" type="ORF">DFP82_105100</name>
</gene>
<evidence type="ECO:0000259" key="2">
    <source>
        <dbReference type="Pfam" id="PF00892"/>
    </source>
</evidence>
<dbReference type="RefSeq" id="WP_110923193.1">
    <property type="nucleotide sequence ID" value="NZ_CAJGZD010000006.1"/>
</dbReference>
<feature type="transmembrane region" description="Helical" evidence="1">
    <location>
        <begin position="279"/>
        <end position="298"/>
    </location>
</feature>
<dbReference type="Pfam" id="PF00892">
    <property type="entry name" value="EamA"/>
    <property type="match status" value="2"/>
</dbReference>
<evidence type="ECO:0000313" key="4">
    <source>
        <dbReference type="Proteomes" id="UP000247746"/>
    </source>
</evidence>
<keyword evidence="4" id="KW-1185">Reference proteome</keyword>
<dbReference type="OrthoDB" id="6707571at2"/>
<dbReference type="InterPro" id="IPR037185">
    <property type="entry name" value="EmrE-like"/>
</dbReference>
<organism evidence="3 4">
    <name type="scientific">Psychrobacter fozii</name>
    <dbReference type="NCBI Taxonomy" id="198480"/>
    <lineage>
        <taxon>Bacteria</taxon>
        <taxon>Pseudomonadati</taxon>
        <taxon>Pseudomonadota</taxon>
        <taxon>Gammaproteobacteria</taxon>
        <taxon>Moraxellales</taxon>
        <taxon>Moraxellaceae</taxon>
        <taxon>Psychrobacter</taxon>
    </lineage>
</organism>
<comment type="caution">
    <text evidence="3">The sequence shown here is derived from an EMBL/GenBank/DDBJ whole genome shotgun (WGS) entry which is preliminary data.</text>
</comment>
<evidence type="ECO:0000313" key="3">
    <source>
        <dbReference type="EMBL" id="PYE38946.1"/>
    </source>
</evidence>
<dbReference type="AlphaFoldDB" id="A0A2V4UQY1"/>
<feature type="transmembrane region" description="Helical" evidence="1">
    <location>
        <begin position="221"/>
        <end position="242"/>
    </location>
</feature>
<proteinExistence type="predicted"/>
<dbReference type="InterPro" id="IPR000620">
    <property type="entry name" value="EamA_dom"/>
</dbReference>
<dbReference type="PANTHER" id="PTHR22911:SF79">
    <property type="entry name" value="MOBA-LIKE NTP TRANSFERASE DOMAIN-CONTAINING PROTEIN"/>
    <property type="match status" value="1"/>
</dbReference>
<dbReference type="PANTHER" id="PTHR22911">
    <property type="entry name" value="ACYL-MALONYL CONDENSING ENZYME-RELATED"/>
    <property type="match status" value="1"/>
</dbReference>